<proteinExistence type="predicted"/>
<dbReference type="InterPro" id="IPR006157">
    <property type="entry name" value="FolB_dom"/>
</dbReference>
<sequence length="130" mass="14255">MHSQIELRDLVLDVEIGTYGPGDVVPERHLLDLTLTIDASLVFIPEDGMGAVFDYDPLIARIDQIARATRFETQERLITLIVEACAGYLAIEAVEVSLRKTPVLAGTGTLGVRLVLDGEGLARVRRDQRA</sequence>
<evidence type="ECO:0000259" key="1">
    <source>
        <dbReference type="SMART" id="SM00905"/>
    </source>
</evidence>
<name>A0A7W9CM32_9CAUL</name>
<evidence type="ECO:0000313" key="3">
    <source>
        <dbReference type="Proteomes" id="UP000545037"/>
    </source>
</evidence>
<dbReference type="RefSeq" id="WP_183214668.1">
    <property type="nucleotide sequence ID" value="NZ_JACHOR010000006.1"/>
</dbReference>
<dbReference type="AlphaFoldDB" id="A0A7W9CM32"/>
<dbReference type="SUPFAM" id="SSF55620">
    <property type="entry name" value="Tetrahydrobiopterin biosynthesis enzymes-like"/>
    <property type="match status" value="1"/>
</dbReference>
<reference evidence="2 3" key="1">
    <citation type="submission" date="2020-08" db="EMBL/GenBank/DDBJ databases">
        <title>Genomic Encyclopedia of Type Strains, Phase IV (KMG-IV): sequencing the most valuable type-strain genomes for metagenomic binning, comparative biology and taxonomic classification.</title>
        <authorList>
            <person name="Goeker M."/>
        </authorList>
    </citation>
    <scope>NUCLEOTIDE SEQUENCE [LARGE SCALE GENOMIC DNA]</scope>
    <source>
        <strain evidence="2 3">DSM 4737</strain>
    </source>
</reference>
<dbReference type="GO" id="GO:0004150">
    <property type="term" value="F:dihydroneopterin aldolase activity"/>
    <property type="evidence" value="ECO:0007669"/>
    <property type="project" value="InterPro"/>
</dbReference>
<dbReference type="Gene3D" id="3.30.1130.10">
    <property type="match status" value="1"/>
</dbReference>
<gene>
    <name evidence="2" type="ORF">GGR13_003320</name>
</gene>
<protein>
    <submittedName>
        <fullName evidence="2">Dihydroneopterin aldolase</fullName>
    </submittedName>
</protein>
<dbReference type="Pfam" id="PF02152">
    <property type="entry name" value="FolB"/>
    <property type="match status" value="1"/>
</dbReference>
<dbReference type="InterPro" id="IPR043133">
    <property type="entry name" value="GTP-CH-I_C/QueF"/>
</dbReference>
<dbReference type="EMBL" id="JACHOR010000006">
    <property type="protein sequence ID" value="MBB5747692.1"/>
    <property type="molecule type" value="Genomic_DNA"/>
</dbReference>
<dbReference type="Proteomes" id="UP000545037">
    <property type="component" value="Unassembled WGS sequence"/>
</dbReference>
<keyword evidence="3" id="KW-1185">Reference proteome</keyword>
<dbReference type="SMART" id="SM00905">
    <property type="entry name" value="FolB"/>
    <property type="match status" value="1"/>
</dbReference>
<dbReference type="GO" id="GO:0006760">
    <property type="term" value="P:folic acid-containing compound metabolic process"/>
    <property type="evidence" value="ECO:0007669"/>
    <property type="project" value="InterPro"/>
</dbReference>
<comment type="caution">
    <text evidence="2">The sequence shown here is derived from an EMBL/GenBank/DDBJ whole genome shotgun (WGS) entry which is preliminary data.</text>
</comment>
<accession>A0A7W9CM32</accession>
<feature type="domain" description="Dihydroneopterin aldolase/epimerase" evidence="1">
    <location>
        <begin position="5"/>
        <end position="116"/>
    </location>
</feature>
<evidence type="ECO:0000313" key="2">
    <source>
        <dbReference type="EMBL" id="MBB5747692.1"/>
    </source>
</evidence>
<organism evidence="2 3">
    <name type="scientific">Brevundimonas variabilis</name>
    <dbReference type="NCBI Taxonomy" id="74312"/>
    <lineage>
        <taxon>Bacteria</taxon>
        <taxon>Pseudomonadati</taxon>
        <taxon>Pseudomonadota</taxon>
        <taxon>Alphaproteobacteria</taxon>
        <taxon>Caulobacterales</taxon>
        <taxon>Caulobacteraceae</taxon>
        <taxon>Brevundimonas</taxon>
    </lineage>
</organism>